<evidence type="ECO:0000256" key="4">
    <source>
        <dbReference type="ARBA" id="ARBA00023172"/>
    </source>
</evidence>
<protein>
    <submittedName>
        <fullName evidence="6">Tyrosine-type recombinase/integrase</fullName>
    </submittedName>
</protein>
<dbReference type="PANTHER" id="PTHR30349:SF41">
    <property type="entry name" value="INTEGRASE_RECOMBINASE PROTEIN MJ0367-RELATED"/>
    <property type="match status" value="1"/>
</dbReference>
<dbReference type="InterPro" id="IPR025269">
    <property type="entry name" value="SAM-like_dom"/>
</dbReference>
<dbReference type="EMBL" id="CP139725">
    <property type="protein sequence ID" value="WPZ20468.1"/>
    <property type="molecule type" value="Genomic_DNA"/>
</dbReference>
<sequence length="469" mass="53099">MSSKPLSTMDHKSKAEDMQYLIQPRGSGKSFVFRMVTPTELIGTPNPWTGKPFGKEIRRGLGTRRLSEARHLRDIYLGEVRKLALGDAGKETFELKDAQEWRDMLANDDGSREMVLNDKVHAAAERGVPETKLRSFMRVALGKGYPISKAVDQYIDERSPGNRRGFKPISKPTQNDLRSSIKHLRVFLNDNGDIACLEDVTPTRAKRFRDEFLPNQTSPRSPHGLSHKTINKNVTLLKGMWDWAVERGITNGKYRSPWVFANSVPRAARSDAPSREDFKPDEVSRLFAATTSGTREGDLLRIALVTGCRVDEIASMRKAQVEADGSGFIIMEGKTANARRYMPVPEGARALLKARLDQHPADERVFPEWPLRASTGKVYAASQWFTRFRREVLGEETDGRLALHSFRHTWRTVARQARIPESDVDEIGGWSKPKNSSSVYDHGLQRGQLQESQELVWEQMQSLGYLSEY</sequence>
<keyword evidence="4" id="KW-0233">DNA recombination</keyword>
<evidence type="ECO:0000259" key="5">
    <source>
        <dbReference type="PROSITE" id="PS51898"/>
    </source>
</evidence>
<dbReference type="SUPFAM" id="SSF56349">
    <property type="entry name" value="DNA breaking-rejoining enzymes"/>
    <property type="match status" value="1"/>
</dbReference>
<evidence type="ECO:0000313" key="7">
    <source>
        <dbReference type="Proteomes" id="UP001326567"/>
    </source>
</evidence>
<keyword evidence="3" id="KW-0238">DNA-binding</keyword>
<accession>A0ABZ0UV12</accession>
<dbReference type="PROSITE" id="PS51898">
    <property type="entry name" value="TYR_RECOMBINASE"/>
    <property type="match status" value="1"/>
</dbReference>
<proteinExistence type="inferred from homology"/>
<gene>
    <name evidence="6" type="ORF">T7987_09730</name>
</gene>
<reference evidence="6 7" key="1">
    <citation type="submission" date="2023-11" db="EMBL/GenBank/DDBJ databases">
        <title>From the Deep-Sea to the Surface: Bacterial Genomes Isolated from the Moytirra Hydrothermal Vent Plume.</title>
        <authorList>
            <person name="Major S.R."/>
        </authorList>
    </citation>
    <scope>NUCLEOTIDE SEQUENCE [LARGE SCALE GENOMIC DNA]</scope>
    <source>
        <strain evidence="6 7">OXR-9</strain>
    </source>
</reference>
<dbReference type="Gene3D" id="1.10.443.10">
    <property type="entry name" value="Intergrase catalytic core"/>
    <property type="match status" value="1"/>
</dbReference>
<evidence type="ECO:0000256" key="1">
    <source>
        <dbReference type="ARBA" id="ARBA00008857"/>
    </source>
</evidence>
<dbReference type="InterPro" id="IPR010998">
    <property type="entry name" value="Integrase_recombinase_N"/>
</dbReference>
<comment type="similarity">
    <text evidence="1">Belongs to the 'phage' integrase family.</text>
</comment>
<dbReference type="PANTHER" id="PTHR30349">
    <property type="entry name" value="PHAGE INTEGRASE-RELATED"/>
    <property type="match status" value="1"/>
</dbReference>
<evidence type="ECO:0000256" key="2">
    <source>
        <dbReference type="ARBA" id="ARBA00022908"/>
    </source>
</evidence>
<dbReference type="InterPro" id="IPR002104">
    <property type="entry name" value="Integrase_catalytic"/>
</dbReference>
<keyword evidence="2" id="KW-0229">DNA integration</keyword>
<dbReference type="RefSeq" id="WP_322327745.1">
    <property type="nucleotide sequence ID" value="NZ_CP139725.1"/>
</dbReference>
<dbReference type="InterPro" id="IPR011010">
    <property type="entry name" value="DNA_brk_join_enz"/>
</dbReference>
<dbReference type="Pfam" id="PF00589">
    <property type="entry name" value="Phage_integrase"/>
    <property type="match status" value="1"/>
</dbReference>
<dbReference type="Gene3D" id="1.10.150.130">
    <property type="match status" value="1"/>
</dbReference>
<dbReference type="InterPro" id="IPR050090">
    <property type="entry name" value="Tyrosine_recombinase_XerCD"/>
</dbReference>
<dbReference type="InterPro" id="IPR013762">
    <property type="entry name" value="Integrase-like_cat_sf"/>
</dbReference>
<dbReference type="Proteomes" id="UP001326567">
    <property type="component" value="Chromosome"/>
</dbReference>
<evidence type="ECO:0000256" key="3">
    <source>
        <dbReference type="ARBA" id="ARBA00023125"/>
    </source>
</evidence>
<evidence type="ECO:0000313" key="6">
    <source>
        <dbReference type="EMBL" id="WPZ20468.1"/>
    </source>
</evidence>
<dbReference type="Pfam" id="PF13102">
    <property type="entry name" value="Phage_int_SAM_5"/>
    <property type="match status" value="1"/>
</dbReference>
<name>A0ABZ0UV12_9RHOB</name>
<keyword evidence="7" id="KW-1185">Reference proteome</keyword>
<organism evidence="6 7">
    <name type="scientific">Sulfitobacter faviae</name>
    <dbReference type="NCBI Taxonomy" id="1775881"/>
    <lineage>
        <taxon>Bacteria</taxon>
        <taxon>Pseudomonadati</taxon>
        <taxon>Pseudomonadota</taxon>
        <taxon>Alphaproteobacteria</taxon>
        <taxon>Rhodobacterales</taxon>
        <taxon>Roseobacteraceae</taxon>
        <taxon>Sulfitobacter</taxon>
    </lineage>
</organism>
<feature type="domain" description="Tyr recombinase" evidence="5">
    <location>
        <begin position="273"/>
        <end position="455"/>
    </location>
</feature>